<keyword evidence="2" id="KW-0808">Transferase</keyword>
<feature type="domain" description="RING-type" evidence="12">
    <location>
        <begin position="760"/>
        <end position="961"/>
    </location>
</feature>
<dbReference type="SUPFAM" id="SSF90229">
    <property type="entry name" value="CCCH zinc finger"/>
    <property type="match status" value="1"/>
</dbReference>
<evidence type="ECO:0000256" key="9">
    <source>
        <dbReference type="SAM" id="MobiDB-lite"/>
    </source>
</evidence>
<dbReference type="PROSITE" id="PS00028">
    <property type="entry name" value="ZINC_FINGER_C2H2_1"/>
    <property type="match status" value="1"/>
</dbReference>
<evidence type="ECO:0000259" key="12">
    <source>
        <dbReference type="PROSITE" id="PS51873"/>
    </source>
</evidence>
<evidence type="ECO:0000259" key="11">
    <source>
        <dbReference type="PROSITE" id="PS50103"/>
    </source>
</evidence>
<feature type="domain" description="C3H1-type" evidence="11">
    <location>
        <begin position="9"/>
        <end position="36"/>
    </location>
</feature>
<dbReference type="SUPFAM" id="SSF54928">
    <property type="entry name" value="RNA-binding domain, RBD"/>
    <property type="match status" value="1"/>
</dbReference>
<organism evidence="13 14">
    <name type="scientific">Mycena belliarum</name>
    <dbReference type="NCBI Taxonomy" id="1033014"/>
    <lineage>
        <taxon>Eukaryota</taxon>
        <taxon>Fungi</taxon>
        <taxon>Dikarya</taxon>
        <taxon>Basidiomycota</taxon>
        <taxon>Agaricomycotina</taxon>
        <taxon>Agaricomycetes</taxon>
        <taxon>Agaricomycetidae</taxon>
        <taxon>Agaricales</taxon>
        <taxon>Marasmiineae</taxon>
        <taxon>Mycenaceae</taxon>
        <taxon>Mycena</taxon>
    </lineage>
</organism>
<dbReference type="PANTHER" id="PTHR22770">
    <property type="entry name" value="UBIQUITIN CONJUGATING ENZYME 7 INTERACTING PROTEIN-RELATED"/>
    <property type="match status" value="1"/>
</dbReference>
<name>A0AAD6TQG5_9AGAR</name>
<dbReference type="InterPro" id="IPR036855">
    <property type="entry name" value="Znf_CCCH_sf"/>
</dbReference>
<dbReference type="Gene3D" id="1.20.120.1750">
    <property type="match status" value="1"/>
</dbReference>
<feature type="zinc finger region" description="C3H1-type" evidence="8">
    <location>
        <begin position="9"/>
        <end position="36"/>
    </location>
</feature>
<dbReference type="InterPro" id="IPR001841">
    <property type="entry name" value="Znf_RING"/>
</dbReference>
<evidence type="ECO:0000256" key="1">
    <source>
        <dbReference type="ARBA" id="ARBA00004906"/>
    </source>
</evidence>
<dbReference type="InterPro" id="IPR002867">
    <property type="entry name" value="IBR_dom"/>
</dbReference>
<evidence type="ECO:0000256" key="5">
    <source>
        <dbReference type="ARBA" id="ARBA00022771"/>
    </source>
</evidence>
<dbReference type="InterPro" id="IPR000571">
    <property type="entry name" value="Znf_CCCH"/>
</dbReference>
<sequence>MSGADSSRATVNEVCHNFQRNQCFWGTKCHRIHVLSPDDQPLDSKNPLDSRSPLYTVSATNEYIVKLPSPQFPEERGQMQTPSNGISAQSSCFIDLPDDSIAPVVRLRRSMHPAEKPSQSGGTHDYKYDDLSWDENTSFFGWKSGANSWGDSSMSSDDTESSSAKSATETASSQSSNLPPRLREPPPLSTVPVHPTSIGKVYSQTSTSSDHPQSRKTYLLPPSRELCRMWLQDRCRHGPRCRYVHGDVDYDPPNPPPRPCDPPPPAPPPPELSFTVTVHDHTKVKIGPGFEIQELTTSVETPWIVLSNIPARMKANAVIAHLAPFGSVVDLRLPGAPSKDVMTVKARFSSHAAALQASAALDGSTVFKTRISARLPVNSRSGGMVSIQDSTVRVLWEAPQKVAYGGYPSPERADEALVAAKVLLGDYHVSASIHVGLPSIGTITVRFANLPPDADEKYMERFGRPEDVMWERPNYLALTPAVDGIKRILSSVGNMLELDVLPPPYSHGLVRGWAVFSSSSAARAAAATLHGRKPVFTGKTRVVAHHVQTLSFSISLETYQKDVSLIDGLREAAFHHGYGMAVAVRLLPANVLVRLSADGIKPLGWLKAEFEKISRGEILRQDGVAVWDQFFARSDSAAFLHNLTGKDRDVRIEVDAVRRLLKLFGPPHKRASLRTTLLQKMAELKTQRVRVIRVPGRVVGAFIATQLEPLSLKFGAENVQVDFWERAVTLRGDDALYDAGVEAVHQAQQSPLAQRKYPRNVVECPVCFNEVVSPIRIRCGHTWCRACFCQYLLAAIETRRFPLTCLGDEAKCSERISLKTARDVLQPNEFNSVVESSVSSYVQAHAKEFHYCPSPDCLQIYRTGPKGTVVQCPACLLRICPHCHAEAHDGFACAEQDGGDRLFKEWVASHDVKNCPGCAIAIERDEGCHHVTCVQCQTHICWVCLQTFPKGEGIYAHMRTEHGGIGVGEE</sequence>
<evidence type="ECO:0000256" key="8">
    <source>
        <dbReference type="PROSITE-ProRule" id="PRU00723"/>
    </source>
</evidence>
<feature type="compositionally biased region" description="Polar residues" evidence="9">
    <location>
        <begin position="202"/>
        <end position="211"/>
    </location>
</feature>
<dbReference type="InterPro" id="IPR013083">
    <property type="entry name" value="Znf_RING/FYVE/PHD"/>
</dbReference>
<keyword evidence="4" id="KW-0677">Repeat</keyword>
<dbReference type="InterPro" id="IPR035979">
    <property type="entry name" value="RBD_domain_sf"/>
</dbReference>
<gene>
    <name evidence="13" type="ORF">B0H15DRAFT_805818</name>
</gene>
<evidence type="ECO:0000313" key="13">
    <source>
        <dbReference type="EMBL" id="KAJ7076116.1"/>
    </source>
</evidence>
<comment type="caution">
    <text evidence="13">The sequence shown here is derived from an EMBL/GenBank/DDBJ whole genome shotgun (WGS) entry which is preliminary data.</text>
</comment>
<evidence type="ECO:0000256" key="4">
    <source>
        <dbReference type="ARBA" id="ARBA00022737"/>
    </source>
</evidence>
<accession>A0AAD6TQG5</accession>
<dbReference type="AlphaFoldDB" id="A0AAD6TQG5"/>
<evidence type="ECO:0000256" key="3">
    <source>
        <dbReference type="ARBA" id="ARBA00022723"/>
    </source>
</evidence>
<dbReference type="SMART" id="SM00356">
    <property type="entry name" value="ZnF_C3H1"/>
    <property type="match status" value="2"/>
</dbReference>
<evidence type="ECO:0000259" key="10">
    <source>
        <dbReference type="PROSITE" id="PS50089"/>
    </source>
</evidence>
<dbReference type="EMBL" id="JARJCN010000085">
    <property type="protein sequence ID" value="KAJ7076116.1"/>
    <property type="molecule type" value="Genomic_DNA"/>
</dbReference>
<dbReference type="GO" id="GO:0000151">
    <property type="term" value="C:ubiquitin ligase complex"/>
    <property type="evidence" value="ECO:0007669"/>
    <property type="project" value="TreeGrafter"/>
</dbReference>
<evidence type="ECO:0000313" key="14">
    <source>
        <dbReference type="Proteomes" id="UP001222325"/>
    </source>
</evidence>
<keyword evidence="6" id="KW-0833">Ubl conjugation pathway</keyword>
<dbReference type="PROSITE" id="PS50089">
    <property type="entry name" value="ZF_RING_2"/>
    <property type="match status" value="1"/>
</dbReference>
<dbReference type="PROSITE" id="PS50103">
    <property type="entry name" value="ZF_C3H1"/>
    <property type="match status" value="2"/>
</dbReference>
<dbReference type="SMART" id="SM00647">
    <property type="entry name" value="IBR"/>
    <property type="match status" value="2"/>
</dbReference>
<evidence type="ECO:0000256" key="7">
    <source>
        <dbReference type="ARBA" id="ARBA00022833"/>
    </source>
</evidence>
<dbReference type="GO" id="GO:0003676">
    <property type="term" value="F:nucleic acid binding"/>
    <property type="evidence" value="ECO:0007669"/>
    <property type="project" value="InterPro"/>
</dbReference>
<feature type="region of interest" description="Disordered" evidence="9">
    <location>
        <begin position="150"/>
        <end position="217"/>
    </location>
</feature>
<evidence type="ECO:0000256" key="6">
    <source>
        <dbReference type="ARBA" id="ARBA00022786"/>
    </source>
</evidence>
<feature type="compositionally biased region" description="Low complexity" evidence="9">
    <location>
        <begin position="151"/>
        <end position="180"/>
    </location>
</feature>
<dbReference type="GO" id="GO:0004842">
    <property type="term" value="F:ubiquitin-protein transferase activity"/>
    <property type="evidence" value="ECO:0007669"/>
    <property type="project" value="TreeGrafter"/>
</dbReference>
<feature type="zinc finger region" description="C3H1-type" evidence="8">
    <location>
        <begin position="221"/>
        <end position="248"/>
    </location>
</feature>
<comment type="pathway">
    <text evidence="1">Protein modification; protein ubiquitination.</text>
</comment>
<proteinExistence type="predicted"/>
<dbReference type="InterPro" id="IPR044066">
    <property type="entry name" value="TRIAD_supradom"/>
</dbReference>
<dbReference type="CDD" id="cd22585">
    <property type="entry name" value="Rcat_RBR_DEAH12-like"/>
    <property type="match status" value="1"/>
</dbReference>
<evidence type="ECO:0000256" key="2">
    <source>
        <dbReference type="ARBA" id="ARBA00022679"/>
    </source>
</evidence>
<dbReference type="PANTHER" id="PTHR22770:SF13">
    <property type="entry name" value="RING-TYPE DOMAIN-CONTAINING PROTEIN"/>
    <property type="match status" value="1"/>
</dbReference>
<dbReference type="InterPro" id="IPR051628">
    <property type="entry name" value="LUBAC_E3_Ligases"/>
</dbReference>
<dbReference type="GO" id="GO:0097039">
    <property type="term" value="P:protein linear polyubiquitination"/>
    <property type="evidence" value="ECO:0007669"/>
    <property type="project" value="TreeGrafter"/>
</dbReference>
<dbReference type="Proteomes" id="UP001222325">
    <property type="component" value="Unassembled WGS sequence"/>
</dbReference>
<dbReference type="Pfam" id="PF22191">
    <property type="entry name" value="IBR_1"/>
    <property type="match status" value="1"/>
</dbReference>
<feature type="domain" description="RING-type" evidence="10">
    <location>
        <begin position="764"/>
        <end position="805"/>
    </location>
</feature>
<reference evidence="13" key="1">
    <citation type="submission" date="2023-03" db="EMBL/GenBank/DDBJ databases">
        <title>Massive genome expansion in bonnet fungi (Mycena s.s.) driven by repeated elements and novel gene families across ecological guilds.</title>
        <authorList>
            <consortium name="Lawrence Berkeley National Laboratory"/>
            <person name="Harder C.B."/>
            <person name="Miyauchi S."/>
            <person name="Viragh M."/>
            <person name="Kuo A."/>
            <person name="Thoen E."/>
            <person name="Andreopoulos B."/>
            <person name="Lu D."/>
            <person name="Skrede I."/>
            <person name="Drula E."/>
            <person name="Henrissat B."/>
            <person name="Morin E."/>
            <person name="Kohler A."/>
            <person name="Barry K."/>
            <person name="LaButti K."/>
            <person name="Morin E."/>
            <person name="Salamov A."/>
            <person name="Lipzen A."/>
            <person name="Mereny Z."/>
            <person name="Hegedus B."/>
            <person name="Baldrian P."/>
            <person name="Stursova M."/>
            <person name="Weitz H."/>
            <person name="Taylor A."/>
            <person name="Grigoriev I.V."/>
            <person name="Nagy L.G."/>
            <person name="Martin F."/>
            <person name="Kauserud H."/>
        </authorList>
    </citation>
    <scope>NUCLEOTIDE SEQUENCE</scope>
    <source>
        <strain evidence="13">CBHHK173m</strain>
    </source>
</reference>
<keyword evidence="5 8" id="KW-0863">Zinc-finger</keyword>
<dbReference type="Pfam" id="PF01485">
    <property type="entry name" value="IBR"/>
    <property type="match status" value="1"/>
</dbReference>
<keyword evidence="3 8" id="KW-0479">Metal-binding</keyword>
<keyword evidence="14" id="KW-1185">Reference proteome</keyword>
<dbReference type="SUPFAM" id="SSF57850">
    <property type="entry name" value="RING/U-box"/>
    <property type="match status" value="2"/>
</dbReference>
<dbReference type="GO" id="GO:0043161">
    <property type="term" value="P:proteasome-mediated ubiquitin-dependent protein catabolic process"/>
    <property type="evidence" value="ECO:0007669"/>
    <property type="project" value="TreeGrafter"/>
</dbReference>
<feature type="domain" description="C3H1-type" evidence="11">
    <location>
        <begin position="221"/>
        <end position="248"/>
    </location>
</feature>
<dbReference type="GO" id="GO:0043130">
    <property type="term" value="F:ubiquitin binding"/>
    <property type="evidence" value="ECO:0007669"/>
    <property type="project" value="TreeGrafter"/>
</dbReference>
<keyword evidence="7 8" id="KW-0862">Zinc</keyword>
<dbReference type="GO" id="GO:0008270">
    <property type="term" value="F:zinc ion binding"/>
    <property type="evidence" value="ECO:0007669"/>
    <property type="project" value="UniProtKB-KW"/>
</dbReference>
<protein>
    <submittedName>
        <fullName evidence="13">Uncharacterized protein</fullName>
    </submittedName>
</protein>
<dbReference type="Gene3D" id="3.30.40.10">
    <property type="entry name" value="Zinc/RING finger domain, C3HC4 (zinc finger)"/>
    <property type="match status" value="1"/>
</dbReference>
<dbReference type="PROSITE" id="PS51873">
    <property type="entry name" value="TRIAD"/>
    <property type="match status" value="1"/>
</dbReference>
<dbReference type="CDD" id="cd20335">
    <property type="entry name" value="BRcat_RBR"/>
    <property type="match status" value="1"/>
</dbReference>
<dbReference type="InterPro" id="IPR013087">
    <property type="entry name" value="Znf_C2H2_type"/>
</dbReference>